<dbReference type="SUPFAM" id="SSF53756">
    <property type="entry name" value="UDP-Glycosyltransferase/glycogen phosphorylase"/>
    <property type="match status" value="1"/>
</dbReference>
<feature type="domain" description="Glycosyltransferase subfamily 4-like N-terminal" evidence="1">
    <location>
        <begin position="14"/>
        <end position="166"/>
    </location>
</feature>
<evidence type="ECO:0000313" key="2">
    <source>
        <dbReference type="EMBL" id="NBC36875.1"/>
    </source>
</evidence>
<dbReference type="Proteomes" id="UP000753724">
    <property type="component" value="Unassembled WGS sequence"/>
</dbReference>
<proteinExistence type="predicted"/>
<evidence type="ECO:0000259" key="1">
    <source>
        <dbReference type="Pfam" id="PF13439"/>
    </source>
</evidence>
<dbReference type="InterPro" id="IPR028098">
    <property type="entry name" value="Glyco_trans_4-like_N"/>
</dbReference>
<protein>
    <submittedName>
        <fullName evidence="2">Glycosyltransferase</fullName>
    </submittedName>
</protein>
<evidence type="ECO:0000313" key="3">
    <source>
        <dbReference type="Proteomes" id="UP000753724"/>
    </source>
</evidence>
<dbReference type="InterPro" id="IPR050194">
    <property type="entry name" value="Glycosyltransferase_grp1"/>
</dbReference>
<reference evidence="3" key="1">
    <citation type="submission" date="2020-01" db="EMBL/GenBank/DDBJ databases">
        <title>Sphingomonas sp. strain CSW-10.</title>
        <authorList>
            <person name="Chen W.-M."/>
        </authorList>
    </citation>
    <scope>NUCLEOTIDE SEQUENCE [LARGE SCALE GENOMIC DNA]</scope>
    <source>
        <strain evidence="3">FSY-8</strain>
    </source>
</reference>
<keyword evidence="3" id="KW-1185">Reference proteome</keyword>
<dbReference type="PANTHER" id="PTHR45947:SF3">
    <property type="entry name" value="SULFOQUINOVOSYL TRANSFERASE SQD2"/>
    <property type="match status" value="1"/>
</dbReference>
<sequence length="347" mass="37666">MRIAIASDAWVPQVNGVVRTLCATVDALRRRGAAVEMITPDRFATMPMPFYRQIRVALAPRATARRLLDGFAPDIVHIATEGPIGWAARGWCRSRGVPFTSAYHTRFPEYLAVRTGLSPRWFWPVLRRFHGASRAVMVATPTLEAELAAEGLPHTRRWSRGIDPDQFHPDGPRRAEWDALPRPILLNVGRVAPEKNLDAFCRLSTPGTKVVVGDGPALAEMRRRYPDVHFIGALSGQALASAYRGADVLVFPSLTDTFGLVIIEALACGLPVAAYRVAGPIDILGPDGRGEGGILPRAAGALDDDLDAAVARALRVARADALALGRRYSWEAATDQFLNALEGALAR</sequence>
<dbReference type="Pfam" id="PF13692">
    <property type="entry name" value="Glyco_trans_1_4"/>
    <property type="match status" value="1"/>
</dbReference>
<accession>A0ABW9XEB1</accession>
<dbReference type="Pfam" id="PF13439">
    <property type="entry name" value="Glyco_transf_4"/>
    <property type="match status" value="1"/>
</dbReference>
<dbReference type="EMBL" id="JAAAPO010000003">
    <property type="protein sequence ID" value="NBC36875.1"/>
    <property type="molecule type" value="Genomic_DNA"/>
</dbReference>
<comment type="caution">
    <text evidence="2">The sequence shown here is derived from an EMBL/GenBank/DDBJ whole genome shotgun (WGS) entry which is preliminary data.</text>
</comment>
<organism evidence="2 3">
    <name type="scientific">Novosphingobium ovatum</name>
    <dbReference type="NCBI Taxonomy" id="1908523"/>
    <lineage>
        <taxon>Bacteria</taxon>
        <taxon>Pseudomonadati</taxon>
        <taxon>Pseudomonadota</taxon>
        <taxon>Alphaproteobacteria</taxon>
        <taxon>Sphingomonadales</taxon>
        <taxon>Sphingomonadaceae</taxon>
        <taxon>Novosphingobium</taxon>
    </lineage>
</organism>
<gene>
    <name evidence="2" type="ORF">GTZ99_09930</name>
</gene>
<dbReference type="CDD" id="cd03814">
    <property type="entry name" value="GT4-like"/>
    <property type="match status" value="1"/>
</dbReference>
<dbReference type="Gene3D" id="3.40.50.2000">
    <property type="entry name" value="Glycogen Phosphorylase B"/>
    <property type="match status" value="2"/>
</dbReference>
<name>A0ABW9XEB1_9SPHN</name>
<dbReference type="PANTHER" id="PTHR45947">
    <property type="entry name" value="SULFOQUINOVOSYL TRANSFERASE SQD2"/>
    <property type="match status" value="1"/>
</dbReference>
<dbReference type="RefSeq" id="WP_161718532.1">
    <property type="nucleotide sequence ID" value="NZ_JAAAPO010000003.1"/>
</dbReference>